<gene>
    <name evidence="5" type="ORF">DWX31_10125</name>
    <name evidence="7" type="ORF">DXC39_03790</name>
    <name evidence="6" type="ORF">DXD79_06010</name>
</gene>
<reference evidence="8 9" key="1">
    <citation type="submission" date="2018-08" db="EMBL/GenBank/DDBJ databases">
        <title>A genome reference for cultivated species of the human gut microbiota.</title>
        <authorList>
            <person name="Zou Y."/>
            <person name="Xue W."/>
            <person name="Luo G."/>
        </authorList>
    </citation>
    <scope>NUCLEOTIDE SEQUENCE [LARGE SCALE GENOMIC DNA]</scope>
    <source>
        <strain evidence="5 8">AF19-13AC</strain>
        <strain evidence="7 9">TF05-11AC</strain>
        <strain evidence="6 10">TM09-12</strain>
    </source>
</reference>
<dbReference type="InterPro" id="IPR037923">
    <property type="entry name" value="HTH-like"/>
</dbReference>
<protein>
    <submittedName>
        <fullName evidence="6">AraC family transcriptional regulator</fullName>
    </submittedName>
</protein>
<dbReference type="EMBL" id="QSON01000002">
    <property type="protein sequence ID" value="RGJ06836.1"/>
    <property type="molecule type" value="Genomic_DNA"/>
</dbReference>
<evidence type="ECO:0000313" key="5">
    <source>
        <dbReference type="EMBL" id="RGD70606.1"/>
    </source>
</evidence>
<dbReference type="SUPFAM" id="SSF46689">
    <property type="entry name" value="Homeodomain-like"/>
    <property type="match status" value="2"/>
</dbReference>
<dbReference type="InterPro" id="IPR018060">
    <property type="entry name" value="HTH_AraC"/>
</dbReference>
<dbReference type="SMART" id="SM00342">
    <property type="entry name" value="HTH_ARAC"/>
    <property type="match status" value="1"/>
</dbReference>
<dbReference type="EMBL" id="QSSQ01000001">
    <property type="protein sequence ID" value="RGM09082.1"/>
    <property type="molecule type" value="Genomic_DNA"/>
</dbReference>
<dbReference type="PROSITE" id="PS01124">
    <property type="entry name" value="HTH_ARAC_FAMILY_2"/>
    <property type="match status" value="1"/>
</dbReference>
<name>A0A374PC74_9FIRM</name>
<dbReference type="AlphaFoldDB" id="A0A374PC74"/>
<dbReference type="Gene3D" id="1.10.10.60">
    <property type="entry name" value="Homeodomain-like"/>
    <property type="match status" value="2"/>
</dbReference>
<organism evidence="6 10">
    <name type="scientific">Hungatella hathewayi</name>
    <dbReference type="NCBI Taxonomy" id="154046"/>
    <lineage>
        <taxon>Bacteria</taxon>
        <taxon>Bacillati</taxon>
        <taxon>Bacillota</taxon>
        <taxon>Clostridia</taxon>
        <taxon>Lachnospirales</taxon>
        <taxon>Lachnospiraceae</taxon>
        <taxon>Hungatella</taxon>
    </lineage>
</organism>
<evidence type="ECO:0000313" key="6">
    <source>
        <dbReference type="EMBL" id="RGJ06836.1"/>
    </source>
</evidence>
<evidence type="ECO:0000259" key="4">
    <source>
        <dbReference type="PROSITE" id="PS01124"/>
    </source>
</evidence>
<evidence type="ECO:0000313" key="7">
    <source>
        <dbReference type="EMBL" id="RGM09082.1"/>
    </source>
</evidence>
<feature type="domain" description="HTH araC/xylS-type" evidence="4">
    <location>
        <begin position="177"/>
        <end position="274"/>
    </location>
</feature>
<evidence type="ECO:0000313" key="9">
    <source>
        <dbReference type="Proteomes" id="UP000261257"/>
    </source>
</evidence>
<accession>A0A374PC74</accession>
<sequence>MFEITTQSINQLLISHHRTCQKQDRTLHMHNNAYELLLFKSGNVDYFINDVTFRLMPGDLIFICPNDIHGLFISDETPYERMPVHFEESFAASLSTPETDLFACFRKFTPDHPCHLDSRQLQQYEACVDTIINSLNKKEFGYDIRIRSCLSWILLCANEAIRSEFASAGDVSPEIIRQALGYVNNNLTHDISIQTIAAALNISGSRLSHIFKNYTGTSLWNYIIARRIQHAGILLKQGASITDACYECGFNDYSHFVKVFHKIMGVSPGKYVKNIATYTTEGQSSNLKFL</sequence>
<dbReference type="GO" id="GO:0003700">
    <property type="term" value="F:DNA-binding transcription factor activity"/>
    <property type="evidence" value="ECO:0007669"/>
    <property type="project" value="InterPro"/>
</dbReference>
<dbReference type="InterPro" id="IPR014710">
    <property type="entry name" value="RmlC-like_jellyroll"/>
</dbReference>
<dbReference type="Proteomes" id="UP000261023">
    <property type="component" value="Unassembled WGS sequence"/>
</dbReference>
<dbReference type="Pfam" id="PF12833">
    <property type="entry name" value="HTH_18"/>
    <property type="match status" value="1"/>
</dbReference>
<keyword evidence="3" id="KW-0804">Transcription</keyword>
<dbReference type="Proteomes" id="UP000261257">
    <property type="component" value="Unassembled WGS sequence"/>
</dbReference>
<comment type="caution">
    <text evidence="6">The sequence shown here is derived from an EMBL/GenBank/DDBJ whole genome shotgun (WGS) entry which is preliminary data.</text>
</comment>
<dbReference type="InterPro" id="IPR009057">
    <property type="entry name" value="Homeodomain-like_sf"/>
</dbReference>
<keyword evidence="2" id="KW-0238">DNA-binding</keyword>
<dbReference type="Gene3D" id="2.60.120.10">
    <property type="entry name" value="Jelly Rolls"/>
    <property type="match status" value="1"/>
</dbReference>
<keyword evidence="1" id="KW-0805">Transcription regulation</keyword>
<dbReference type="PANTHER" id="PTHR43280">
    <property type="entry name" value="ARAC-FAMILY TRANSCRIPTIONAL REGULATOR"/>
    <property type="match status" value="1"/>
</dbReference>
<dbReference type="OrthoDB" id="9774814at2"/>
<dbReference type="GO" id="GO:0043565">
    <property type="term" value="F:sequence-specific DNA binding"/>
    <property type="evidence" value="ECO:0007669"/>
    <property type="project" value="InterPro"/>
</dbReference>
<dbReference type="SUPFAM" id="SSF51215">
    <property type="entry name" value="Regulatory protein AraC"/>
    <property type="match status" value="1"/>
</dbReference>
<dbReference type="Proteomes" id="UP000263014">
    <property type="component" value="Unassembled WGS sequence"/>
</dbReference>
<dbReference type="EMBL" id="QTJW01000006">
    <property type="protein sequence ID" value="RGD70606.1"/>
    <property type="molecule type" value="Genomic_DNA"/>
</dbReference>
<evidence type="ECO:0000256" key="1">
    <source>
        <dbReference type="ARBA" id="ARBA00023015"/>
    </source>
</evidence>
<proteinExistence type="predicted"/>
<dbReference type="PANTHER" id="PTHR43280:SF34">
    <property type="entry name" value="ARAC-FAMILY TRANSCRIPTIONAL REGULATOR"/>
    <property type="match status" value="1"/>
</dbReference>
<evidence type="ECO:0000313" key="8">
    <source>
        <dbReference type="Proteomes" id="UP000261023"/>
    </source>
</evidence>
<dbReference type="InterPro" id="IPR003313">
    <property type="entry name" value="AraC-bd"/>
</dbReference>
<evidence type="ECO:0000256" key="3">
    <source>
        <dbReference type="ARBA" id="ARBA00023163"/>
    </source>
</evidence>
<evidence type="ECO:0000256" key="2">
    <source>
        <dbReference type="ARBA" id="ARBA00023125"/>
    </source>
</evidence>
<evidence type="ECO:0000313" key="10">
    <source>
        <dbReference type="Proteomes" id="UP000263014"/>
    </source>
</evidence>
<dbReference type="Pfam" id="PF02311">
    <property type="entry name" value="AraC_binding"/>
    <property type="match status" value="1"/>
</dbReference>
<dbReference type="RefSeq" id="WP_002603453.1">
    <property type="nucleotide sequence ID" value="NZ_QRQF01000004.1"/>
</dbReference>